<proteinExistence type="predicted"/>
<dbReference type="InterPro" id="IPR007701">
    <property type="entry name" value="Interferon-rel_develop_reg_N"/>
</dbReference>
<dbReference type="PANTHER" id="PTHR12354">
    <property type="entry name" value="INTERFERON-RELATED DEVELOPMENTAL REGULATOR"/>
    <property type="match status" value="1"/>
</dbReference>
<feature type="domain" description="Interferon-related developmental regulator N-terminal" evidence="2">
    <location>
        <begin position="119"/>
        <end position="229"/>
    </location>
</feature>
<evidence type="ECO:0000256" key="1">
    <source>
        <dbReference type="SAM" id="MobiDB-lite"/>
    </source>
</evidence>
<dbReference type="AlphaFoldDB" id="A0A1D1YCB8"/>
<feature type="region of interest" description="Disordered" evidence="1">
    <location>
        <begin position="1"/>
        <end position="95"/>
    </location>
</feature>
<gene>
    <name evidence="3" type="primary">Ifrd1_2</name>
    <name evidence="3" type="ORF">g.76201</name>
</gene>
<name>A0A1D1YCB8_9ARAE</name>
<protein>
    <submittedName>
        <fullName evidence="3">Interferon-related developmental regulator 1</fullName>
    </submittedName>
</protein>
<dbReference type="InterPro" id="IPR039777">
    <property type="entry name" value="IFRD"/>
</dbReference>
<evidence type="ECO:0000259" key="2">
    <source>
        <dbReference type="Pfam" id="PF05004"/>
    </source>
</evidence>
<evidence type="ECO:0000313" key="3">
    <source>
        <dbReference type="EMBL" id="JAT52260.1"/>
    </source>
</evidence>
<dbReference type="EMBL" id="GDJX01015676">
    <property type="protein sequence ID" value="JAT52260.1"/>
    <property type="molecule type" value="Transcribed_RNA"/>
</dbReference>
<feature type="compositionally biased region" description="Basic and acidic residues" evidence="1">
    <location>
        <begin position="73"/>
        <end position="85"/>
    </location>
</feature>
<organism evidence="3">
    <name type="scientific">Anthurium amnicola</name>
    <dbReference type="NCBI Taxonomy" id="1678845"/>
    <lineage>
        <taxon>Eukaryota</taxon>
        <taxon>Viridiplantae</taxon>
        <taxon>Streptophyta</taxon>
        <taxon>Embryophyta</taxon>
        <taxon>Tracheophyta</taxon>
        <taxon>Spermatophyta</taxon>
        <taxon>Magnoliopsida</taxon>
        <taxon>Liliopsida</taxon>
        <taxon>Araceae</taxon>
        <taxon>Pothoideae</taxon>
        <taxon>Potheae</taxon>
        <taxon>Anthurium</taxon>
    </lineage>
</organism>
<sequence>MTEQDRPGDAGALRSGCRSPRQPLLHVAEGSRAPSYARVRRLPKPRQATDRRRPRRVWSIPMRTAAVGQRPLGGKDEGDAGEMKKVKQKKPKKPVGEAAWKSDACFRLLDGVTLPKPTPVVLASAISAWSLILSALTPWSISSYNWQESISFLSTLLDKDDRSVRIAAGEAIALIFDIGRPDKFSKEENICKEDSDDASSKAPRAGFTYVEALKGKILNQAKNLSMEAGGK</sequence>
<accession>A0A1D1YCB8</accession>
<reference evidence="3" key="1">
    <citation type="submission" date="2015-07" db="EMBL/GenBank/DDBJ databases">
        <title>Transcriptome Assembly of Anthurium amnicola.</title>
        <authorList>
            <person name="Suzuki J."/>
        </authorList>
    </citation>
    <scope>NUCLEOTIDE SEQUENCE</scope>
</reference>
<dbReference type="Pfam" id="PF05004">
    <property type="entry name" value="IFRD"/>
    <property type="match status" value="1"/>
</dbReference>
<feature type="non-terminal residue" evidence="3">
    <location>
        <position position="231"/>
    </location>
</feature>
<dbReference type="PANTHER" id="PTHR12354:SF1">
    <property type="entry name" value="INTERFERON-RELATED DEVELOPMENTAL REGULATOR 1"/>
    <property type="match status" value="1"/>
</dbReference>